<feature type="binding site" evidence="6">
    <location>
        <position position="133"/>
    </location>
    <ligand>
        <name>S-adenosyl-L-methionine</name>
        <dbReference type="ChEBI" id="CHEBI:59789"/>
    </ligand>
</feature>
<dbReference type="PANTHER" id="PTHR13393:SF0">
    <property type="entry name" value="RNA N6-ADENOSINE-METHYLTRANSFERASE METTL16"/>
    <property type="match status" value="1"/>
</dbReference>
<accession>A0A409WIY8</accession>
<dbReference type="OrthoDB" id="514248at2759"/>
<keyword evidence="4 6" id="KW-0949">S-adenosyl-L-methionine</keyword>
<evidence type="ECO:0000256" key="6">
    <source>
        <dbReference type="PIRSR" id="PIRSR037350-1"/>
    </source>
</evidence>
<dbReference type="GO" id="GO:0008168">
    <property type="term" value="F:methyltransferase activity"/>
    <property type="evidence" value="ECO:0007669"/>
    <property type="project" value="UniProtKB-KW"/>
</dbReference>
<name>A0A409WIY8_PSICY</name>
<evidence type="ECO:0000256" key="5">
    <source>
        <dbReference type="PIRNR" id="PIRNR037350"/>
    </source>
</evidence>
<gene>
    <name evidence="8" type="ORF">CVT25_011829</name>
</gene>
<evidence type="ECO:0008006" key="10">
    <source>
        <dbReference type="Google" id="ProtNLM"/>
    </source>
</evidence>
<dbReference type="Pfam" id="PF05971">
    <property type="entry name" value="Methyltransf_10"/>
    <property type="match status" value="1"/>
</dbReference>
<dbReference type="AlphaFoldDB" id="A0A409WIY8"/>
<evidence type="ECO:0000256" key="1">
    <source>
        <dbReference type="ARBA" id="ARBA00005878"/>
    </source>
</evidence>
<evidence type="ECO:0000256" key="3">
    <source>
        <dbReference type="ARBA" id="ARBA00022679"/>
    </source>
</evidence>
<reference evidence="8 9" key="1">
    <citation type="journal article" date="2018" name="Evol. Lett.">
        <title>Horizontal gene cluster transfer increased hallucinogenic mushroom diversity.</title>
        <authorList>
            <person name="Reynolds H.T."/>
            <person name="Vijayakumar V."/>
            <person name="Gluck-Thaler E."/>
            <person name="Korotkin H.B."/>
            <person name="Matheny P.B."/>
            <person name="Slot J.C."/>
        </authorList>
    </citation>
    <scope>NUCLEOTIDE SEQUENCE [LARGE SCALE GENOMIC DNA]</scope>
    <source>
        <strain evidence="8 9">2631</strain>
    </source>
</reference>
<dbReference type="InterPro" id="IPR010286">
    <property type="entry name" value="METTL16/RlmF"/>
</dbReference>
<keyword evidence="2 5" id="KW-0489">Methyltransferase</keyword>
<evidence type="ECO:0000313" key="9">
    <source>
        <dbReference type="Proteomes" id="UP000283269"/>
    </source>
</evidence>
<dbReference type="Gene3D" id="3.40.50.150">
    <property type="entry name" value="Vaccinia Virus protein VP39"/>
    <property type="match status" value="1"/>
</dbReference>
<keyword evidence="9" id="KW-1185">Reference proteome</keyword>
<feature type="region of interest" description="Disordered" evidence="7">
    <location>
        <begin position="368"/>
        <end position="395"/>
    </location>
</feature>
<dbReference type="FunCoup" id="A0A409WIY8">
    <property type="interactions" value="230"/>
</dbReference>
<evidence type="ECO:0000256" key="7">
    <source>
        <dbReference type="SAM" id="MobiDB-lite"/>
    </source>
</evidence>
<evidence type="ECO:0000313" key="8">
    <source>
        <dbReference type="EMBL" id="PPQ78488.1"/>
    </source>
</evidence>
<dbReference type="EMBL" id="NHYD01003416">
    <property type="protein sequence ID" value="PPQ78488.1"/>
    <property type="molecule type" value="Genomic_DNA"/>
</dbReference>
<keyword evidence="3 5" id="KW-0808">Transferase</keyword>
<feature type="compositionally biased region" description="Low complexity" evidence="7">
    <location>
        <begin position="377"/>
        <end position="387"/>
    </location>
</feature>
<comment type="caution">
    <text evidence="8">The sequence shown here is derived from an EMBL/GenBank/DDBJ whole genome shotgun (WGS) entry which is preliminary data.</text>
</comment>
<comment type="similarity">
    <text evidence="1 5">Belongs to the methyltransferase superfamily. METTL16/RlmF family.</text>
</comment>
<proteinExistence type="inferred from homology"/>
<feature type="binding site" evidence="6">
    <location>
        <position position="183"/>
    </location>
    <ligand>
        <name>S-adenosyl-L-methionine</name>
        <dbReference type="ChEBI" id="CHEBI:59789"/>
    </ligand>
</feature>
<dbReference type="STRING" id="93625.A0A409WIY8"/>
<organism evidence="8 9">
    <name type="scientific">Psilocybe cyanescens</name>
    <dbReference type="NCBI Taxonomy" id="93625"/>
    <lineage>
        <taxon>Eukaryota</taxon>
        <taxon>Fungi</taxon>
        <taxon>Dikarya</taxon>
        <taxon>Basidiomycota</taxon>
        <taxon>Agaricomycotina</taxon>
        <taxon>Agaricomycetes</taxon>
        <taxon>Agaricomycetidae</taxon>
        <taxon>Agaricales</taxon>
        <taxon>Agaricineae</taxon>
        <taxon>Strophariaceae</taxon>
        <taxon>Psilocybe</taxon>
    </lineage>
</organism>
<dbReference type="GO" id="GO:0070475">
    <property type="term" value="P:rRNA base methylation"/>
    <property type="evidence" value="ECO:0007669"/>
    <property type="project" value="TreeGrafter"/>
</dbReference>
<dbReference type="InParanoid" id="A0A409WIY8"/>
<dbReference type="InterPro" id="IPR029063">
    <property type="entry name" value="SAM-dependent_MTases_sf"/>
</dbReference>
<evidence type="ECO:0000256" key="2">
    <source>
        <dbReference type="ARBA" id="ARBA00022603"/>
    </source>
</evidence>
<sequence>MHERNPYRIPPDFAVLCDSYEKLKPYIISDPASSRTTIDFKDEEAQRRLTEAIMHRDFGVTLHIPLTRLCPPVPNRQIRRLNYALWMQDIVRAHEVALGSQLRTRHLNVHPPKRDRIDRDLSFSFVQAGTDLELDDESYASAQHNVSQNNMQSRIHIEKASPDGLILFPLECNHDSFTFTMCNPPFYGSADEVAQSAQEKELPPNAVCSGAEVEMIYPDGGEEGFVGKMVEESERFQTRCKWYTSMLGKMSSVVTIVGILRQRSISNYAITEFVQGQTRRWAIAWSFTDTRLPDSLARIPSILPKHALYSCMPPRNTLNQAFPGYTIQDVHAKLGDTLRGVNGVSCNEINSMGTNSNPFLVEAQENTWSRSARRSRANNNSRKPSSALEEGMTTTAPDPALTCSCRVNIDTGLSEEDGGEPLCAIEIQWIYGKDRALFESFAGHVGRKVGSSLRTEGKGIVGF</sequence>
<protein>
    <recommendedName>
        <fullName evidence="10">U6 small nuclear RNA (adenine-(43)-N(6))-methyltransferase</fullName>
    </recommendedName>
</protein>
<dbReference type="PIRSF" id="PIRSF037350">
    <property type="entry name" value="Mtase_ZK1128_prd"/>
    <property type="match status" value="1"/>
</dbReference>
<dbReference type="Proteomes" id="UP000283269">
    <property type="component" value="Unassembled WGS sequence"/>
</dbReference>
<dbReference type="InterPro" id="IPR017182">
    <property type="entry name" value="METTL16/PsiM"/>
</dbReference>
<dbReference type="PANTHER" id="PTHR13393">
    <property type="entry name" value="SAM-DEPENDENT METHYLTRANSFERASE"/>
    <property type="match status" value="1"/>
</dbReference>
<evidence type="ECO:0000256" key="4">
    <source>
        <dbReference type="ARBA" id="ARBA00022691"/>
    </source>
</evidence>
<feature type="binding site" evidence="6">
    <location>
        <position position="80"/>
    </location>
    <ligand>
        <name>S-adenosyl-L-methionine</name>
        <dbReference type="ChEBI" id="CHEBI:59789"/>
    </ligand>
</feature>